<feature type="region of interest" description="Disordered" evidence="10">
    <location>
        <begin position="566"/>
        <end position="591"/>
    </location>
</feature>
<dbReference type="InterPro" id="IPR036259">
    <property type="entry name" value="MFS_trans_sf"/>
</dbReference>
<keyword evidence="7 11" id="KW-0812">Transmembrane</keyword>
<dbReference type="PROSITE" id="PS51683">
    <property type="entry name" value="SAM_OMT_II"/>
    <property type="match status" value="1"/>
</dbReference>
<comment type="similarity">
    <text evidence="2">Belongs to the major facilitator superfamily. Sugar transporter (TC 2.A.1.1) family.</text>
</comment>
<comment type="caution">
    <text evidence="13">The sequence shown here is derived from an EMBL/GenBank/DDBJ whole genome shotgun (WGS) entry which is preliminary data.</text>
</comment>
<dbReference type="GO" id="GO:0008171">
    <property type="term" value="F:O-methyltransferase activity"/>
    <property type="evidence" value="ECO:0007669"/>
    <property type="project" value="InterPro"/>
</dbReference>
<sequence length="1058" mass="115383">MMEQFKAVETITPRLPSLPTPHARFMGLSGTSLRVAIGLTSGLCFVAFGYGQGDIGGLLTVDAFREYFPSINALNDPMDLSIARVAGTVIATWNLGCFVGAMLTIFVGNILGRRGTIILGLVIMTIGKAIQVTTFSLGQYIAGRFIAGLGNGFIASTVPAWQAECLKTHRRGTMLLVSFGSCITAGIAIAYWIDYGFSWFDSTLAWRAPIGLGTIFTVAPLFLILFLPESPRYLVLTGREHAAKATLSALNEISPDDEDIQREFLMIKNTILYMASGRVSEAFKMGQYRYLHRTILAVLLQVMQQFTGVNLFIQYLGTMFNAQLAFKTDIALLLAACCATVFFVTSLAAVVGIDRFWGRRALTMFGATGMCVCMIVLCVMAYIGTQTTHYVMAAFLFLYCSFFSIGWQGMSWMWAVELTPLSTRGPANALATAANWLSNFVVVISTPVLFGNVTYKTYIIFAVTNFVIVPTIYILYPETGSRSLEEVDLIFARAHQSPKPWCSAVAAAAAAHRDPSSFGNKEPASDSYDSEAVTTTRGEKGIQSVQSSESDAVLWQRYCRERESSMASASSGAGDEDGAAPAPESVMNQGSRLDISIATSVGAEKSDKPEVHTAAEGRARLVALAAELQQHIAELEHHHQHHDLSATTPGRSPPEQSQTLSPALAHASAISTAQELLNTLRDPRDLIVSQTLQSQQLVYYELIARLDLARRVPLSHDKDNDNDYKGITYAALATQTGIAEASLKRHLRYAITNGIFSETDSGLLTHSPASRIIAEDEDVRSFLSTLFTDIFPAHRRAVDALLVQGASRAVAGGGGGDGGVSAYELAFGETFWEVLQREPERAGNFAAMMRVFATSGDLRLGFLVEGFPWGELGGGGGEEGRESVVVDLGGSTGAAARALVERFPELKVVVQDLPETVALAETSHESRVSFMPHDMFEPQPVQGADVYLFRWVLHDWPDQECILILRALIPALKPGTSRVLVMDAVLRAPGSISIEMEKNTRIHDVAMHYLFQAHERSLQEWEDLFEAADSRFVFRGLQQPAGSRFAILEFVWEEEGNG</sequence>
<feature type="region of interest" description="Disordered" evidence="10">
    <location>
        <begin position="637"/>
        <end position="664"/>
    </location>
</feature>
<dbReference type="Proteomes" id="UP000308549">
    <property type="component" value="Unassembled WGS sequence"/>
</dbReference>
<dbReference type="GO" id="GO:0032259">
    <property type="term" value="P:methylation"/>
    <property type="evidence" value="ECO:0007669"/>
    <property type="project" value="UniProtKB-KW"/>
</dbReference>
<evidence type="ECO:0000256" key="3">
    <source>
        <dbReference type="ARBA" id="ARBA00022448"/>
    </source>
</evidence>
<dbReference type="Pfam" id="PF00083">
    <property type="entry name" value="Sugar_tr"/>
    <property type="match status" value="1"/>
</dbReference>
<feature type="transmembrane region" description="Helical" evidence="11">
    <location>
        <begin position="427"/>
        <end position="451"/>
    </location>
</feature>
<dbReference type="PROSITE" id="PS50850">
    <property type="entry name" value="MFS"/>
    <property type="match status" value="1"/>
</dbReference>
<dbReference type="SUPFAM" id="SSF103473">
    <property type="entry name" value="MFS general substrate transporter"/>
    <property type="match status" value="1"/>
</dbReference>
<keyword evidence="3" id="KW-0813">Transport</keyword>
<comment type="subcellular location">
    <subcellularLocation>
        <location evidence="1">Membrane</location>
        <topology evidence="1">Multi-pass membrane protein</topology>
    </subcellularLocation>
</comment>
<evidence type="ECO:0000256" key="11">
    <source>
        <dbReference type="SAM" id="Phobius"/>
    </source>
</evidence>
<feature type="transmembrane region" description="Helical" evidence="11">
    <location>
        <begin position="330"/>
        <end position="353"/>
    </location>
</feature>
<keyword evidence="14" id="KW-1185">Reference proteome</keyword>
<dbReference type="SUPFAM" id="SSF53335">
    <property type="entry name" value="S-adenosyl-L-methionine-dependent methyltransferases"/>
    <property type="match status" value="1"/>
</dbReference>
<feature type="region of interest" description="Disordered" evidence="10">
    <location>
        <begin position="514"/>
        <end position="548"/>
    </location>
</feature>
<reference evidence="13 14" key="1">
    <citation type="submission" date="2017-03" db="EMBL/GenBank/DDBJ databases">
        <title>Genomes of endolithic fungi from Antarctica.</title>
        <authorList>
            <person name="Coleine C."/>
            <person name="Masonjones S."/>
            <person name="Stajich J.E."/>
        </authorList>
    </citation>
    <scope>NUCLEOTIDE SEQUENCE [LARGE SCALE GENOMIC DNA]</scope>
    <source>
        <strain evidence="13 14">CCFEE 6315</strain>
    </source>
</reference>
<name>A0A4U0U844_9PEZI</name>
<protein>
    <recommendedName>
        <fullName evidence="12">Major facilitator superfamily (MFS) profile domain-containing protein</fullName>
    </recommendedName>
</protein>
<evidence type="ECO:0000256" key="1">
    <source>
        <dbReference type="ARBA" id="ARBA00004141"/>
    </source>
</evidence>
<dbReference type="InterPro" id="IPR050360">
    <property type="entry name" value="MFS_Sugar_Transporters"/>
</dbReference>
<evidence type="ECO:0000256" key="10">
    <source>
        <dbReference type="SAM" id="MobiDB-lite"/>
    </source>
</evidence>
<dbReference type="InterPro" id="IPR001077">
    <property type="entry name" value="COMT_C"/>
</dbReference>
<dbReference type="InterPro" id="IPR036390">
    <property type="entry name" value="WH_DNA-bd_sf"/>
</dbReference>
<keyword evidence="5" id="KW-0808">Transferase</keyword>
<feature type="transmembrane region" description="Helical" evidence="11">
    <location>
        <begin position="173"/>
        <end position="193"/>
    </location>
</feature>
<dbReference type="PRINTS" id="PR00171">
    <property type="entry name" value="SUGRTRNSPORT"/>
</dbReference>
<dbReference type="PANTHER" id="PTHR48022">
    <property type="entry name" value="PLASTIDIC GLUCOSE TRANSPORTER 4"/>
    <property type="match status" value="1"/>
</dbReference>
<feature type="compositionally biased region" description="Low complexity" evidence="10">
    <location>
        <begin position="566"/>
        <end position="584"/>
    </location>
</feature>
<feature type="transmembrane region" description="Helical" evidence="11">
    <location>
        <begin position="33"/>
        <end position="51"/>
    </location>
</feature>
<feature type="transmembrane region" description="Helical" evidence="11">
    <location>
        <begin position="457"/>
        <end position="476"/>
    </location>
</feature>
<keyword evidence="8 11" id="KW-1133">Transmembrane helix</keyword>
<organism evidence="13 14">
    <name type="scientific">Salinomyces thailandicus</name>
    <dbReference type="NCBI Taxonomy" id="706561"/>
    <lineage>
        <taxon>Eukaryota</taxon>
        <taxon>Fungi</taxon>
        <taxon>Dikarya</taxon>
        <taxon>Ascomycota</taxon>
        <taxon>Pezizomycotina</taxon>
        <taxon>Dothideomycetes</taxon>
        <taxon>Dothideomycetidae</taxon>
        <taxon>Mycosphaerellales</taxon>
        <taxon>Teratosphaeriaceae</taxon>
        <taxon>Salinomyces</taxon>
    </lineage>
</organism>
<feature type="transmembrane region" description="Helical" evidence="11">
    <location>
        <begin position="205"/>
        <end position="227"/>
    </location>
</feature>
<keyword evidence="6" id="KW-0949">S-adenosyl-L-methionine</keyword>
<proteinExistence type="inferred from homology"/>
<dbReference type="NCBIfam" id="TIGR00879">
    <property type="entry name" value="SP"/>
    <property type="match status" value="1"/>
</dbReference>
<dbReference type="AlphaFoldDB" id="A0A4U0U844"/>
<dbReference type="OrthoDB" id="6612291at2759"/>
<feature type="compositionally biased region" description="Polar residues" evidence="10">
    <location>
        <begin position="645"/>
        <end position="661"/>
    </location>
</feature>
<dbReference type="Gene3D" id="1.20.1250.20">
    <property type="entry name" value="MFS general substrate transporter like domains"/>
    <property type="match status" value="1"/>
</dbReference>
<dbReference type="SUPFAM" id="SSF46785">
    <property type="entry name" value="Winged helix' DNA-binding domain"/>
    <property type="match status" value="1"/>
</dbReference>
<evidence type="ECO:0000259" key="12">
    <source>
        <dbReference type="PROSITE" id="PS50850"/>
    </source>
</evidence>
<evidence type="ECO:0000256" key="4">
    <source>
        <dbReference type="ARBA" id="ARBA00022603"/>
    </source>
</evidence>
<gene>
    <name evidence="13" type="ORF">B0A50_02277</name>
</gene>
<dbReference type="InterPro" id="IPR029063">
    <property type="entry name" value="SAM-dependent_MTases_sf"/>
</dbReference>
<dbReference type="EMBL" id="NAJL01000008">
    <property type="protein sequence ID" value="TKA31430.1"/>
    <property type="molecule type" value="Genomic_DNA"/>
</dbReference>
<keyword evidence="4" id="KW-0489">Methyltransferase</keyword>
<dbReference type="InterPro" id="IPR003663">
    <property type="entry name" value="Sugar/inositol_transpt"/>
</dbReference>
<feature type="transmembrane region" description="Helical" evidence="11">
    <location>
        <begin position="117"/>
        <end position="135"/>
    </location>
</feature>
<evidence type="ECO:0000256" key="2">
    <source>
        <dbReference type="ARBA" id="ARBA00010992"/>
    </source>
</evidence>
<evidence type="ECO:0000256" key="8">
    <source>
        <dbReference type="ARBA" id="ARBA00022989"/>
    </source>
</evidence>
<dbReference type="InterPro" id="IPR005828">
    <property type="entry name" value="MFS_sugar_transport-like"/>
</dbReference>
<accession>A0A4U0U844</accession>
<evidence type="ECO:0000256" key="9">
    <source>
        <dbReference type="ARBA" id="ARBA00023136"/>
    </source>
</evidence>
<feature type="transmembrane region" description="Helical" evidence="11">
    <location>
        <begin position="365"/>
        <end position="384"/>
    </location>
</feature>
<evidence type="ECO:0000256" key="5">
    <source>
        <dbReference type="ARBA" id="ARBA00022679"/>
    </source>
</evidence>
<dbReference type="Pfam" id="PF00891">
    <property type="entry name" value="Methyltransf_2"/>
    <property type="match status" value="1"/>
</dbReference>
<feature type="domain" description="Major facilitator superfamily (MFS) profile" evidence="12">
    <location>
        <begin position="37"/>
        <end position="480"/>
    </location>
</feature>
<feature type="transmembrane region" description="Helical" evidence="11">
    <location>
        <begin position="390"/>
        <end position="415"/>
    </location>
</feature>
<dbReference type="Gene3D" id="1.10.10.10">
    <property type="entry name" value="Winged helix-like DNA-binding domain superfamily/Winged helix DNA-binding domain"/>
    <property type="match status" value="1"/>
</dbReference>
<dbReference type="InterPro" id="IPR020846">
    <property type="entry name" value="MFS_dom"/>
</dbReference>
<evidence type="ECO:0000256" key="7">
    <source>
        <dbReference type="ARBA" id="ARBA00022692"/>
    </source>
</evidence>
<feature type="transmembrane region" description="Helical" evidence="11">
    <location>
        <begin position="82"/>
        <end position="105"/>
    </location>
</feature>
<evidence type="ECO:0000313" key="14">
    <source>
        <dbReference type="Proteomes" id="UP000308549"/>
    </source>
</evidence>
<dbReference type="InterPro" id="IPR016461">
    <property type="entry name" value="COMT-like"/>
</dbReference>
<dbReference type="Gene3D" id="3.40.50.150">
    <property type="entry name" value="Vaccinia Virus protein VP39"/>
    <property type="match status" value="1"/>
</dbReference>
<evidence type="ECO:0000256" key="6">
    <source>
        <dbReference type="ARBA" id="ARBA00022691"/>
    </source>
</evidence>
<dbReference type="InterPro" id="IPR036388">
    <property type="entry name" value="WH-like_DNA-bd_sf"/>
</dbReference>
<dbReference type="GO" id="GO:0005351">
    <property type="term" value="F:carbohydrate:proton symporter activity"/>
    <property type="evidence" value="ECO:0007669"/>
    <property type="project" value="TreeGrafter"/>
</dbReference>
<evidence type="ECO:0000313" key="13">
    <source>
        <dbReference type="EMBL" id="TKA31430.1"/>
    </source>
</evidence>
<feature type="transmembrane region" description="Helical" evidence="11">
    <location>
        <begin position="141"/>
        <end position="161"/>
    </location>
</feature>
<keyword evidence="9 11" id="KW-0472">Membrane</keyword>
<dbReference type="GO" id="GO:0016020">
    <property type="term" value="C:membrane"/>
    <property type="evidence" value="ECO:0007669"/>
    <property type="project" value="UniProtKB-SubCell"/>
</dbReference>
<dbReference type="PANTHER" id="PTHR48022:SF68">
    <property type="entry name" value="MAJOR FACILITATOR SUPERFAMILY (MFS) PROFILE DOMAIN-CONTAINING PROTEIN-RELATED"/>
    <property type="match status" value="1"/>
</dbReference>